<feature type="transmembrane region" description="Helical" evidence="6">
    <location>
        <begin position="164"/>
        <end position="187"/>
    </location>
</feature>
<evidence type="ECO:0008006" key="9">
    <source>
        <dbReference type="Google" id="ProtNLM"/>
    </source>
</evidence>
<evidence type="ECO:0000313" key="8">
    <source>
        <dbReference type="Proteomes" id="UP000432727"/>
    </source>
</evidence>
<evidence type="ECO:0000256" key="5">
    <source>
        <dbReference type="ARBA" id="ARBA00023136"/>
    </source>
</evidence>
<keyword evidence="5 6" id="KW-0472">Membrane</keyword>
<feature type="transmembrane region" description="Helical" evidence="6">
    <location>
        <begin position="138"/>
        <end position="158"/>
    </location>
</feature>
<evidence type="ECO:0000256" key="1">
    <source>
        <dbReference type="ARBA" id="ARBA00004651"/>
    </source>
</evidence>
<feature type="transmembrane region" description="Helical" evidence="6">
    <location>
        <begin position="288"/>
        <end position="307"/>
    </location>
</feature>
<gene>
    <name evidence="7" type="ORF">GRI34_05435</name>
</gene>
<keyword evidence="8" id="KW-1185">Reference proteome</keyword>
<dbReference type="PANTHER" id="PTHR30250:SF26">
    <property type="entry name" value="PSMA PROTEIN"/>
    <property type="match status" value="1"/>
</dbReference>
<keyword evidence="3 6" id="KW-0812">Transmembrane</keyword>
<feature type="transmembrane region" description="Helical" evidence="6">
    <location>
        <begin position="207"/>
        <end position="226"/>
    </location>
</feature>
<dbReference type="GO" id="GO:0005886">
    <property type="term" value="C:plasma membrane"/>
    <property type="evidence" value="ECO:0007669"/>
    <property type="project" value="UniProtKB-SubCell"/>
</dbReference>
<dbReference type="Proteomes" id="UP000432727">
    <property type="component" value="Unassembled WGS sequence"/>
</dbReference>
<evidence type="ECO:0000256" key="3">
    <source>
        <dbReference type="ARBA" id="ARBA00022692"/>
    </source>
</evidence>
<dbReference type="InterPro" id="IPR050833">
    <property type="entry name" value="Poly_Biosynth_Transport"/>
</dbReference>
<proteinExistence type="predicted"/>
<accession>A0A6I4TMU3</accession>
<keyword evidence="4 6" id="KW-1133">Transmembrane helix</keyword>
<dbReference type="RefSeq" id="WP_160595081.1">
    <property type="nucleotide sequence ID" value="NZ_WTYI01000001.1"/>
</dbReference>
<keyword evidence="2" id="KW-1003">Cell membrane</keyword>
<evidence type="ECO:0000256" key="6">
    <source>
        <dbReference type="SAM" id="Phobius"/>
    </source>
</evidence>
<feature type="transmembrane region" description="Helical" evidence="6">
    <location>
        <begin position="109"/>
        <end position="126"/>
    </location>
</feature>
<feature type="transmembrane region" description="Helical" evidence="6">
    <location>
        <begin position="319"/>
        <end position="336"/>
    </location>
</feature>
<feature type="transmembrane region" description="Helical" evidence="6">
    <location>
        <begin position="68"/>
        <end position="89"/>
    </location>
</feature>
<organism evidence="7 8">
    <name type="scientific">Qipengyuania aquimaris</name>
    <dbReference type="NCBI Taxonomy" id="255984"/>
    <lineage>
        <taxon>Bacteria</taxon>
        <taxon>Pseudomonadati</taxon>
        <taxon>Pseudomonadota</taxon>
        <taxon>Alphaproteobacteria</taxon>
        <taxon>Sphingomonadales</taxon>
        <taxon>Erythrobacteraceae</taxon>
        <taxon>Qipengyuania</taxon>
    </lineage>
</organism>
<evidence type="ECO:0000256" key="2">
    <source>
        <dbReference type="ARBA" id="ARBA00022475"/>
    </source>
</evidence>
<protein>
    <recommendedName>
        <fullName evidence="9">Oligosaccharide flippase family protein</fullName>
    </recommendedName>
</protein>
<dbReference type="OrthoDB" id="512217at2"/>
<dbReference type="AlphaFoldDB" id="A0A6I4TMU3"/>
<comment type="subcellular location">
    <subcellularLocation>
        <location evidence="1">Cell membrane</location>
        <topology evidence="1">Multi-pass membrane protein</topology>
    </subcellularLocation>
</comment>
<name>A0A6I4TMU3_9SPHN</name>
<feature type="transmembrane region" description="Helical" evidence="6">
    <location>
        <begin position="232"/>
        <end position="252"/>
    </location>
</feature>
<sequence length="413" mass="44409">MLLMIVSVNSTIGYLGPERFGVWVTLMSFVAMLSFLDLGVGNALTNLTAERATNEDVCHLRQSISSGLLVLIGIALGVALVMMGLSQILPWASVFRLTDPALVREARTGSMVFALGFVAVLFSGGVQKVFLGLQRAAIGHMASMVANMGAILALIIAAEYRVGVPVLLAIMLAGQSIGAIPLIVILWKKNLLSMRAGWRGVRFEAPLVLKTGSLFFVLQVGAMVGWGADLLIVSSTMGAAFAASLAVAQRLFQFAALPIQILTQPLWGAYAEANASGDRAFIRRVLKFSLIGAATLALVLVSILVLAHRPLVERWTDGVIILPISFVVIYGIWSVIEATSSAASVYLNGCYVIKPQIYAVIIFCLCSIPLKIYLSKAFGLHGIVLSTIIAWIISVPLLYWLFFKDEVIKPLKS</sequence>
<dbReference type="PANTHER" id="PTHR30250">
    <property type="entry name" value="PST FAMILY PREDICTED COLANIC ACID TRANSPORTER"/>
    <property type="match status" value="1"/>
</dbReference>
<evidence type="ECO:0000256" key="4">
    <source>
        <dbReference type="ARBA" id="ARBA00022989"/>
    </source>
</evidence>
<feature type="transmembrane region" description="Helical" evidence="6">
    <location>
        <begin position="20"/>
        <end position="47"/>
    </location>
</feature>
<dbReference type="EMBL" id="WTYI01000001">
    <property type="protein sequence ID" value="MXO95863.1"/>
    <property type="molecule type" value="Genomic_DNA"/>
</dbReference>
<reference evidence="7 8" key="1">
    <citation type="submission" date="2019-12" db="EMBL/GenBank/DDBJ databases">
        <title>Genomic-based taxomic classification of the family Erythrobacteraceae.</title>
        <authorList>
            <person name="Xu L."/>
        </authorList>
    </citation>
    <scope>NUCLEOTIDE SEQUENCE [LARGE SCALE GENOMIC DNA]</scope>
    <source>
        <strain evidence="7 8">JCM 12189</strain>
    </source>
</reference>
<comment type="caution">
    <text evidence="7">The sequence shown here is derived from an EMBL/GenBank/DDBJ whole genome shotgun (WGS) entry which is preliminary data.</text>
</comment>
<evidence type="ECO:0000313" key="7">
    <source>
        <dbReference type="EMBL" id="MXO95863.1"/>
    </source>
</evidence>
<feature type="transmembrane region" description="Helical" evidence="6">
    <location>
        <begin position="380"/>
        <end position="403"/>
    </location>
</feature>